<reference evidence="1 2" key="1">
    <citation type="submission" date="2020-08" db="EMBL/GenBank/DDBJ databases">
        <title>Description of novel Flavobacterium F-380 isolate.</title>
        <authorList>
            <person name="Saticioglu I.B."/>
            <person name="Duman M."/>
            <person name="Altun S."/>
        </authorList>
    </citation>
    <scope>NUCLEOTIDE SEQUENCE [LARGE SCALE GENOMIC DNA]</scope>
    <source>
        <strain evidence="1 2">F-380</strain>
    </source>
</reference>
<keyword evidence="2" id="KW-1185">Reference proteome</keyword>
<dbReference type="Pfam" id="PF11013">
    <property type="entry name" value="DUF2851"/>
    <property type="match status" value="1"/>
</dbReference>
<accession>A0ABR7J2U8</accession>
<protein>
    <submittedName>
        <fullName evidence="1">DUF2851 family protein</fullName>
    </submittedName>
</protein>
<dbReference type="Proteomes" id="UP000629963">
    <property type="component" value="Unassembled WGS sequence"/>
</dbReference>
<gene>
    <name evidence="1" type="ORF">H8R23_00525</name>
</gene>
<name>A0ABR7J2U8_9FLAO</name>
<organism evidence="1 2">
    <name type="scientific">Flavobacterium kayseriense</name>
    <dbReference type="NCBI Taxonomy" id="2764714"/>
    <lineage>
        <taxon>Bacteria</taxon>
        <taxon>Pseudomonadati</taxon>
        <taxon>Bacteroidota</taxon>
        <taxon>Flavobacteriia</taxon>
        <taxon>Flavobacteriales</taxon>
        <taxon>Flavobacteriaceae</taxon>
        <taxon>Flavobacterium</taxon>
    </lineage>
</organism>
<evidence type="ECO:0000313" key="1">
    <source>
        <dbReference type="EMBL" id="MBC5839879.1"/>
    </source>
</evidence>
<dbReference type="EMBL" id="JACRUJ010000001">
    <property type="protein sequence ID" value="MBC5839879.1"/>
    <property type="molecule type" value="Genomic_DNA"/>
</dbReference>
<comment type="caution">
    <text evidence="1">The sequence shown here is derived from an EMBL/GenBank/DDBJ whole genome shotgun (WGS) entry which is preliminary data.</text>
</comment>
<dbReference type="InterPro" id="IPR021272">
    <property type="entry name" value="DUF2851"/>
</dbReference>
<sequence>MREDFLHYLWKHKKIDVLNLRTTNNEEIQIINGGQYLETAGPDFFNAQITIGNQKWAGNVEIHLKSSDWYVHNHERDESYENVILHVVWEHDTDIYRKDNSIIPVLELCNYVDHHLLQKYQSLIAPKSWIFCEKDIHSIDSFALNNWRERLFLERLERKVQPIFDLLEQTNNDWEGVLFCMLAKNFGLNTNGESFFNMASRIPFSIIRKESFDVINLEALFYGATGLLEDDKEDVYYRDLKVRYDYLVHKYQLEISSCNKLQFFKHRPDNFPTIRLAQLASLYHHQSNLFSQLIDITSTLGIYSIFDVTVSDYWTNHYVFDKVSPDKKKKISHSFIDLILVNTIIPLQFAYAKSQGKEVLEDLIALLNHVSTEKNIIVERFSNLGIKSNTAFDSQSLLQLKNEYCNKSLCLKCSIGTILLKNDSL</sequence>
<evidence type="ECO:0000313" key="2">
    <source>
        <dbReference type="Proteomes" id="UP000629963"/>
    </source>
</evidence>
<proteinExistence type="predicted"/>
<dbReference type="RefSeq" id="WP_187008499.1">
    <property type="nucleotide sequence ID" value="NZ_JACRUI010000001.1"/>
</dbReference>